<protein>
    <submittedName>
        <fullName evidence="1">Uncharacterized protein</fullName>
    </submittedName>
</protein>
<dbReference type="EMBL" id="GGEC01057212">
    <property type="protein sequence ID" value="MBX37696.1"/>
    <property type="molecule type" value="Transcribed_RNA"/>
</dbReference>
<proteinExistence type="predicted"/>
<accession>A0A2P2N5L1</accession>
<dbReference type="AlphaFoldDB" id="A0A2P2N5L1"/>
<organism evidence="1">
    <name type="scientific">Rhizophora mucronata</name>
    <name type="common">Asiatic mangrove</name>
    <dbReference type="NCBI Taxonomy" id="61149"/>
    <lineage>
        <taxon>Eukaryota</taxon>
        <taxon>Viridiplantae</taxon>
        <taxon>Streptophyta</taxon>
        <taxon>Embryophyta</taxon>
        <taxon>Tracheophyta</taxon>
        <taxon>Spermatophyta</taxon>
        <taxon>Magnoliopsida</taxon>
        <taxon>eudicotyledons</taxon>
        <taxon>Gunneridae</taxon>
        <taxon>Pentapetalae</taxon>
        <taxon>rosids</taxon>
        <taxon>fabids</taxon>
        <taxon>Malpighiales</taxon>
        <taxon>Rhizophoraceae</taxon>
        <taxon>Rhizophora</taxon>
    </lineage>
</organism>
<reference evidence="1" key="1">
    <citation type="submission" date="2018-02" db="EMBL/GenBank/DDBJ databases">
        <title>Rhizophora mucronata_Transcriptome.</title>
        <authorList>
            <person name="Meera S.P."/>
            <person name="Sreeshan A."/>
            <person name="Augustine A."/>
        </authorList>
    </citation>
    <scope>NUCLEOTIDE SEQUENCE</scope>
    <source>
        <tissue evidence="1">Leaf</tissue>
    </source>
</reference>
<name>A0A2P2N5L1_RHIMU</name>
<evidence type="ECO:0000313" key="1">
    <source>
        <dbReference type="EMBL" id="MBX37696.1"/>
    </source>
</evidence>
<sequence>MLLKSCLEHRSCARVVHFARLAVTQAGSSGTKRDNPNLIMRRTCSMKRIAARPGSIFHCRS</sequence>